<keyword evidence="1" id="KW-0677">Repeat</keyword>
<dbReference type="PANTHER" id="PTHR44858">
    <property type="entry name" value="TETRATRICOPEPTIDE REPEAT PROTEIN 6"/>
    <property type="match status" value="1"/>
</dbReference>
<dbReference type="SUPFAM" id="SSF48452">
    <property type="entry name" value="TPR-like"/>
    <property type="match status" value="1"/>
</dbReference>
<evidence type="ECO:0000313" key="6">
    <source>
        <dbReference type="Proteomes" id="UP001623232"/>
    </source>
</evidence>
<accession>A0ABZ2XRZ6</accession>
<evidence type="ECO:0000313" key="5">
    <source>
        <dbReference type="EMBL" id="WZK87614.1"/>
    </source>
</evidence>
<evidence type="ECO:0000256" key="2">
    <source>
        <dbReference type="ARBA" id="ARBA00022803"/>
    </source>
</evidence>
<name>A0ABZ2XRZ6_9RHOB</name>
<dbReference type="SMART" id="SM00028">
    <property type="entry name" value="TPR"/>
    <property type="match status" value="2"/>
</dbReference>
<protein>
    <submittedName>
        <fullName evidence="5">Tetratricopeptide repeat protein</fullName>
    </submittedName>
</protein>
<keyword evidence="2 3" id="KW-0802">TPR repeat</keyword>
<organism evidence="5 6">
    <name type="scientific">Aliisedimentitalea scapharcae</name>
    <dbReference type="NCBI Taxonomy" id="1524259"/>
    <lineage>
        <taxon>Bacteria</taxon>
        <taxon>Pseudomonadati</taxon>
        <taxon>Pseudomonadota</taxon>
        <taxon>Alphaproteobacteria</taxon>
        <taxon>Rhodobacterales</taxon>
        <taxon>Roseobacteraceae</taxon>
        <taxon>Aliisedimentitalea</taxon>
    </lineage>
</organism>
<dbReference type="Proteomes" id="UP001623232">
    <property type="component" value="Chromosome"/>
</dbReference>
<dbReference type="InterPro" id="IPR019734">
    <property type="entry name" value="TPR_rpt"/>
</dbReference>
<dbReference type="Pfam" id="PF14559">
    <property type="entry name" value="TPR_19"/>
    <property type="match status" value="1"/>
</dbReference>
<dbReference type="InterPro" id="IPR011990">
    <property type="entry name" value="TPR-like_helical_dom_sf"/>
</dbReference>
<keyword evidence="6" id="KW-1185">Reference proteome</keyword>
<reference evidence="5 6" key="1">
    <citation type="submission" date="2023-04" db="EMBL/GenBank/DDBJ databases">
        <title>Complete genome sequence of Alisedimentitalea scapharcae.</title>
        <authorList>
            <person name="Rong J.-C."/>
            <person name="Yi M.-L."/>
            <person name="Zhao Q."/>
        </authorList>
    </citation>
    <scope>NUCLEOTIDE SEQUENCE [LARGE SCALE GENOMIC DNA]</scope>
    <source>
        <strain evidence="5 6">KCTC 42119</strain>
    </source>
</reference>
<evidence type="ECO:0000256" key="1">
    <source>
        <dbReference type="ARBA" id="ARBA00022737"/>
    </source>
</evidence>
<dbReference type="Gene3D" id="1.25.40.10">
    <property type="entry name" value="Tetratricopeptide repeat domain"/>
    <property type="match status" value="1"/>
</dbReference>
<proteinExistence type="predicted"/>
<sequence>MAWFRFAYAPLILSAVSASVVEAETCPPPPDHSQSVQGLIEQVQAADNEGDARVISNQMWEFWADAPNEQAQAILDRGMQKRAAFDLAGALQEFDILVDYCPEYAEGYNQRAFVNYLRQDFRTAVVDLDRALQLSPDHIAALSGKALSLYALGQLDAARDALGRALEMNPWLPERGLAAPGGPLAPKGTDL</sequence>
<dbReference type="RefSeq" id="WP_406644887.1">
    <property type="nucleotide sequence ID" value="NZ_CP123584.1"/>
</dbReference>
<feature type="signal peptide" evidence="4">
    <location>
        <begin position="1"/>
        <end position="23"/>
    </location>
</feature>
<keyword evidence="4" id="KW-0732">Signal</keyword>
<evidence type="ECO:0000256" key="3">
    <source>
        <dbReference type="PROSITE-ProRule" id="PRU00339"/>
    </source>
</evidence>
<dbReference type="EMBL" id="CP123584">
    <property type="protein sequence ID" value="WZK87614.1"/>
    <property type="molecule type" value="Genomic_DNA"/>
</dbReference>
<feature type="repeat" description="TPR" evidence="3">
    <location>
        <begin position="105"/>
        <end position="138"/>
    </location>
</feature>
<dbReference type="InterPro" id="IPR050498">
    <property type="entry name" value="Ycf3"/>
</dbReference>
<feature type="chain" id="PRO_5045545919" evidence="4">
    <location>
        <begin position="24"/>
        <end position="191"/>
    </location>
</feature>
<dbReference type="PROSITE" id="PS50005">
    <property type="entry name" value="TPR"/>
    <property type="match status" value="1"/>
</dbReference>
<gene>
    <name evidence="5" type="ORF">QEZ52_13470</name>
</gene>
<evidence type="ECO:0000256" key="4">
    <source>
        <dbReference type="SAM" id="SignalP"/>
    </source>
</evidence>
<dbReference type="PANTHER" id="PTHR44858:SF1">
    <property type="entry name" value="UDP-N-ACETYLGLUCOSAMINE--PEPTIDE N-ACETYLGLUCOSAMINYLTRANSFERASE SPINDLY-RELATED"/>
    <property type="match status" value="1"/>
</dbReference>